<dbReference type="EMBL" id="CM042014">
    <property type="protein sequence ID" value="KAI3722518.1"/>
    <property type="molecule type" value="Genomic_DNA"/>
</dbReference>
<reference evidence="1 2" key="2">
    <citation type="journal article" date="2022" name="Mol. Ecol. Resour.">
        <title>The genomes of chicory, endive, great burdock and yacon provide insights into Asteraceae paleo-polyploidization history and plant inulin production.</title>
        <authorList>
            <person name="Fan W."/>
            <person name="Wang S."/>
            <person name="Wang H."/>
            <person name="Wang A."/>
            <person name="Jiang F."/>
            <person name="Liu H."/>
            <person name="Zhao H."/>
            <person name="Xu D."/>
            <person name="Zhang Y."/>
        </authorList>
    </citation>
    <scope>NUCLEOTIDE SEQUENCE [LARGE SCALE GENOMIC DNA]</scope>
    <source>
        <strain evidence="2">cv. Punajuju</strain>
        <tissue evidence="1">Leaves</tissue>
    </source>
</reference>
<organism evidence="1 2">
    <name type="scientific">Cichorium intybus</name>
    <name type="common">Chicory</name>
    <dbReference type="NCBI Taxonomy" id="13427"/>
    <lineage>
        <taxon>Eukaryota</taxon>
        <taxon>Viridiplantae</taxon>
        <taxon>Streptophyta</taxon>
        <taxon>Embryophyta</taxon>
        <taxon>Tracheophyta</taxon>
        <taxon>Spermatophyta</taxon>
        <taxon>Magnoliopsida</taxon>
        <taxon>eudicotyledons</taxon>
        <taxon>Gunneridae</taxon>
        <taxon>Pentapetalae</taxon>
        <taxon>asterids</taxon>
        <taxon>campanulids</taxon>
        <taxon>Asterales</taxon>
        <taxon>Asteraceae</taxon>
        <taxon>Cichorioideae</taxon>
        <taxon>Cichorieae</taxon>
        <taxon>Cichoriinae</taxon>
        <taxon>Cichorium</taxon>
    </lineage>
</organism>
<reference evidence="2" key="1">
    <citation type="journal article" date="2022" name="Mol. Ecol. Resour.">
        <title>The genomes of chicory, endive, great burdock and yacon provide insights into Asteraceae palaeo-polyploidization history and plant inulin production.</title>
        <authorList>
            <person name="Fan W."/>
            <person name="Wang S."/>
            <person name="Wang H."/>
            <person name="Wang A."/>
            <person name="Jiang F."/>
            <person name="Liu H."/>
            <person name="Zhao H."/>
            <person name="Xu D."/>
            <person name="Zhang Y."/>
        </authorList>
    </citation>
    <scope>NUCLEOTIDE SEQUENCE [LARGE SCALE GENOMIC DNA]</scope>
    <source>
        <strain evidence="2">cv. Punajuju</strain>
    </source>
</reference>
<gene>
    <name evidence="1" type="ORF">L2E82_33557</name>
</gene>
<evidence type="ECO:0000313" key="2">
    <source>
        <dbReference type="Proteomes" id="UP001055811"/>
    </source>
</evidence>
<dbReference type="Proteomes" id="UP001055811">
    <property type="component" value="Linkage Group LG06"/>
</dbReference>
<sequence>MSYVYDFRLPVSDQRSTTRRLQIHDYAILISSYRYILEDESVFSIGGRVLDVYRSSLKADTAELIVCLRDWVFKESSLQPEVEALCKKVTTLKVDVEDGENESIKSSSQTQNSSFG</sequence>
<name>A0ACB9BKH2_CICIN</name>
<accession>A0ACB9BKH2</accession>
<protein>
    <submittedName>
        <fullName evidence="1">Uncharacterized protein</fullName>
    </submittedName>
</protein>
<comment type="caution">
    <text evidence="1">The sequence shown here is derived from an EMBL/GenBank/DDBJ whole genome shotgun (WGS) entry which is preliminary data.</text>
</comment>
<keyword evidence="2" id="KW-1185">Reference proteome</keyword>
<proteinExistence type="predicted"/>
<evidence type="ECO:0000313" key="1">
    <source>
        <dbReference type="EMBL" id="KAI3722518.1"/>
    </source>
</evidence>